<dbReference type="InterPro" id="IPR007421">
    <property type="entry name" value="Schlafen_AlbA_2_dom"/>
</dbReference>
<dbReference type="PANTHER" id="PTHR30595">
    <property type="entry name" value="GLPR-RELATED TRANSCRIPTIONAL REPRESSOR"/>
    <property type="match status" value="1"/>
</dbReference>
<dbReference type="RefSeq" id="WP_178365562.1">
    <property type="nucleotide sequence ID" value="NZ_JACADJ010000007.1"/>
</dbReference>
<organism evidence="2 3">
    <name type="scientific">Desulfobacter latus</name>
    <dbReference type="NCBI Taxonomy" id="2292"/>
    <lineage>
        <taxon>Bacteria</taxon>
        <taxon>Pseudomonadati</taxon>
        <taxon>Thermodesulfobacteriota</taxon>
        <taxon>Desulfobacteria</taxon>
        <taxon>Desulfobacterales</taxon>
        <taxon>Desulfobacteraceae</taxon>
        <taxon>Desulfobacter</taxon>
    </lineage>
</organism>
<proteinExistence type="predicted"/>
<dbReference type="AlphaFoldDB" id="A0A850T5D7"/>
<dbReference type="InterPro" id="IPR038475">
    <property type="entry name" value="RecG_C_sf"/>
</dbReference>
<sequence>MSVTITQFEKWLDIPSEDEHLEFKEAKNRFDFEKLVGYCVALANEGGGHMVFGVTDKPPRQVVGTAAFENLERTKAGLLERLRLRIFVEEILHSQGRVLVFEIPSRPIGMPVQYKGTYWMRGGEDLVPMTPDMLKRIFDESGPDFSAEICPKATLADLAPEAIERFRAVWARRSGNESLRELPAEQLLEDAEFVVDRSITIAALILLGTTRALSRHLAQAEIIYEYRSNEASIPYQQRKEFREGFFLIHDKLWETINLRNDLFHYQDGLFRQEIPTFNEAVVREAILNAISHRDYRLGGSVFIRQYPTRLEIVSPGGFPAGITVDNILWRQFPRNRRIAEIFAKCGLVERSGQGANRMFEECIKESKPMPDFNDTDDYQVSLTLHGEVQDPLFLHFLEKVGKEVLASFTTRDFLLLDFIHREESLPPDYSDRIHRLLDLGVIVRAGKGKYILSKRFYAMAGKKGVYTRKKGLDRDTNKALLLKHIMGNKKTGTRLDELLQVLPALSYNQVQTLMRELKNEGAAHVVGKTRGALWYPGGE</sequence>
<dbReference type="PANTHER" id="PTHR30595:SF6">
    <property type="entry name" value="SCHLAFEN ALBA-2 DOMAIN-CONTAINING PROTEIN"/>
    <property type="match status" value="1"/>
</dbReference>
<dbReference type="Gene3D" id="3.30.950.30">
    <property type="entry name" value="Schlafen, AAA domain"/>
    <property type="match status" value="1"/>
</dbReference>
<accession>A0A850T5D7</accession>
<dbReference type="EMBL" id="JACADJ010000007">
    <property type="protein sequence ID" value="NWH04115.1"/>
    <property type="molecule type" value="Genomic_DNA"/>
</dbReference>
<comment type="caution">
    <text evidence="2">The sequence shown here is derived from an EMBL/GenBank/DDBJ whole genome shotgun (WGS) entry which is preliminary data.</text>
</comment>
<keyword evidence="3" id="KW-1185">Reference proteome</keyword>
<reference evidence="2 3" key="1">
    <citation type="submission" date="2020-06" db="EMBL/GenBank/DDBJ databases">
        <title>High-quality draft genome of sulfate reducer Desulfobacter latus type strain AcrS2 isolated from marine sediment.</title>
        <authorList>
            <person name="Hoppe M."/>
            <person name="Larsen C.K."/>
            <person name="Marshall I.P.G."/>
            <person name="Schramm A."/>
            <person name="Marietou A.G."/>
        </authorList>
    </citation>
    <scope>NUCLEOTIDE SEQUENCE [LARGE SCALE GENOMIC DNA]</scope>
    <source>
        <strain evidence="2 3">AcRS2</strain>
    </source>
</reference>
<dbReference type="Gene3D" id="3.30.565.60">
    <property type="match status" value="1"/>
</dbReference>
<protein>
    <submittedName>
        <fullName evidence="2">Putative DNA binding domain-containing protein</fullName>
    </submittedName>
</protein>
<evidence type="ECO:0000259" key="1">
    <source>
        <dbReference type="Pfam" id="PF04326"/>
    </source>
</evidence>
<dbReference type="Proteomes" id="UP000553343">
    <property type="component" value="Unassembled WGS sequence"/>
</dbReference>
<feature type="domain" description="Schlafen AlbA-2" evidence="1">
    <location>
        <begin position="17"/>
        <end position="129"/>
    </location>
</feature>
<dbReference type="InterPro" id="IPR038461">
    <property type="entry name" value="Schlafen_AlbA_2_dom_sf"/>
</dbReference>
<dbReference type="Pfam" id="PF13749">
    <property type="entry name" value="HATPase_c_4"/>
    <property type="match status" value="1"/>
</dbReference>
<evidence type="ECO:0000313" key="2">
    <source>
        <dbReference type="EMBL" id="NWH04115.1"/>
    </source>
</evidence>
<evidence type="ECO:0000313" key="3">
    <source>
        <dbReference type="Proteomes" id="UP000553343"/>
    </source>
</evidence>
<dbReference type="Pfam" id="PF04326">
    <property type="entry name" value="SLFN_AlbA_2"/>
    <property type="match status" value="1"/>
</dbReference>
<name>A0A850T5D7_9BACT</name>
<gene>
    <name evidence="2" type="ORF">HXW94_03760</name>
</gene>